<accession>A0A0P6YI86</accession>
<sequence length="150" mass="17083">MGRGGLQVGDDLLQAVRRFGGGNQLFPPGARVERLLRSLATVRFPQVKGYVFQMEWIAMHATEVVEIERSLGGGRSIDVVLKDGTFVELKNYDWSKWDERGLRYLAEKFAVQLKIYQQHADQVKFIFQNSVPNIVRQELESLGAIVEVYP</sequence>
<evidence type="ECO:0000313" key="1">
    <source>
        <dbReference type="EMBL" id="KPL89277.1"/>
    </source>
</evidence>
<organism evidence="1 2">
    <name type="scientific">Ardenticatena maritima</name>
    <dbReference type="NCBI Taxonomy" id="872965"/>
    <lineage>
        <taxon>Bacteria</taxon>
        <taxon>Bacillati</taxon>
        <taxon>Chloroflexota</taxon>
        <taxon>Ardenticatenia</taxon>
        <taxon>Ardenticatenales</taxon>
        <taxon>Ardenticatenaceae</taxon>
        <taxon>Ardenticatena</taxon>
    </lineage>
</organism>
<dbReference type="AlphaFoldDB" id="A0A0P6YI86"/>
<protein>
    <submittedName>
        <fullName evidence="1">Uncharacterized protein</fullName>
    </submittedName>
</protein>
<name>A0A0P6YI86_9CHLR</name>
<comment type="caution">
    <text evidence="1">The sequence shown here is derived from an EMBL/GenBank/DDBJ whole genome shotgun (WGS) entry which is preliminary data.</text>
</comment>
<proteinExistence type="predicted"/>
<dbReference type="EMBL" id="LGKN01000003">
    <property type="protein sequence ID" value="KPL89277.1"/>
    <property type="molecule type" value="Genomic_DNA"/>
</dbReference>
<evidence type="ECO:0000313" key="2">
    <source>
        <dbReference type="Proteomes" id="UP000050502"/>
    </source>
</evidence>
<reference evidence="1 2" key="1">
    <citation type="submission" date="2015-07" db="EMBL/GenBank/DDBJ databases">
        <title>Whole genome sequence of Ardenticatena maritima DSM 23922.</title>
        <authorList>
            <person name="Hemp J."/>
            <person name="Ward L.M."/>
            <person name="Pace L.A."/>
            <person name="Fischer W.W."/>
        </authorList>
    </citation>
    <scope>NUCLEOTIDE SEQUENCE [LARGE SCALE GENOMIC DNA]</scope>
    <source>
        <strain evidence="1 2">110S</strain>
    </source>
</reference>
<dbReference type="Proteomes" id="UP000050502">
    <property type="component" value="Unassembled WGS sequence"/>
</dbReference>
<gene>
    <name evidence="1" type="ORF">SE16_02030</name>
</gene>